<keyword evidence="4 7" id="KW-0812">Transmembrane</keyword>
<dbReference type="Pfam" id="PF02472">
    <property type="entry name" value="ExbD"/>
    <property type="match status" value="1"/>
</dbReference>
<keyword evidence="3" id="KW-1003">Cell membrane</keyword>
<dbReference type="RefSeq" id="WP_379714789.1">
    <property type="nucleotide sequence ID" value="NZ_JBHTBS010000010.1"/>
</dbReference>
<gene>
    <name evidence="9" type="ORF">ACFQY0_16825</name>
</gene>
<evidence type="ECO:0000256" key="7">
    <source>
        <dbReference type="RuleBase" id="RU003879"/>
    </source>
</evidence>
<evidence type="ECO:0000313" key="9">
    <source>
        <dbReference type="EMBL" id="MFC7338862.1"/>
    </source>
</evidence>
<evidence type="ECO:0000256" key="3">
    <source>
        <dbReference type="ARBA" id="ARBA00022475"/>
    </source>
</evidence>
<comment type="similarity">
    <text evidence="2 7">Belongs to the ExbD/TolR family.</text>
</comment>
<organism evidence="9 10">
    <name type="scientific">Haloferula chungangensis</name>
    <dbReference type="NCBI Taxonomy" id="1048331"/>
    <lineage>
        <taxon>Bacteria</taxon>
        <taxon>Pseudomonadati</taxon>
        <taxon>Verrucomicrobiota</taxon>
        <taxon>Verrucomicrobiia</taxon>
        <taxon>Verrucomicrobiales</taxon>
        <taxon>Verrucomicrobiaceae</taxon>
        <taxon>Haloferula</taxon>
    </lineage>
</organism>
<keyword evidence="7" id="KW-0813">Transport</keyword>
<dbReference type="Proteomes" id="UP001596472">
    <property type="component" value="Unassembled WGS sequence"/>
</dbReference>
<evidence type="ECO:0000313" key="10">
    <source>
        <dbReference type="Proteomes" id="UP001596472"/>
    </source>
</evidence>
<dbReference type="EMBL" id="JBHTBS010000010">
    <property type="protein sequence ID" value="MFC7338862.1"/>
    <property type="molecule type" value="Genomic_DNA"/>
</dbReference>
<keyword evidence="7" id="KW-0653">Protein transport</keyword>
<sequence>MKLVSTLPERAGFLHAIPLFDLFALLLVFILLGPSFVTFSGVRVEMPMSRYQVERDPNAAVITITQGDPAVIWLERQRVTEADMIRQLAERREKSAAVPTVYIRSDSEIPASYERMVAEAALQQGFRVYLLGRPMKSEELK</sequence>
<comment type="caution">
    <text evidence="9">The sequence shown here is derived from an EMBL/GenBank/DDBJ whole genome shotgun (WGS) entry which is preliminary data.</text>
</comment>
<dbReference type="InterPro" id="IPR003400">
    <property type="entry name" value="ExbD"/>
</dbReference>
<keyword evidence="5 8" id="KW-1133">Transmembrane helix</keyword>
<evidence type="ECO:0000256" key="4">
    <source>
        <dbReference type="ARBA" id="ARBA00022692"/>
    </source>
</evidence>
<evidence type="ECO:0000256" key="2">
    <source>
        <dbReference type="ARBA" id="ARBA00005811"/>
    </source>
</evidence>
<comment type="subcellular location">
    <subcellularLocation>
        <location evidence="1">Cell membrane</location>
        <topology evidence="1">Single-pass membrane protein</topology>
    </subcellularLocation>
    <subcellularLocation>
        <location evidence="7">Cell membrane</location>
        <topology evidence="7">Single-pass type II membrane protein</topology>
    </subcellularLocation>
</comment>
<feature type="transmembrane region" description="Helical" evidence="8">
    <location>
        <begin position="20"/>
        <end position="42"/>
    </location>
</feature>
<reference evidence="10" key="1">
    <citation type="journal article" date="2019" name="Int. J. Syst. Evol. Microbiol.">
        <title>The Global Catalogue of Microorganisms (GCM) 10K type strain sequencing project: providing services to taxonomists for standard genome sequencing and annotation.</title>
        <authorList>
            <consortium name="The Broad Institute Genomics Platform"/>
            <consortium name="The Broad Institute Genome Sequencing Center for Infectious Disease"/>
            <person name="Wu L."/>
            <person name="Ma J."/>
        </authorList>
    </citation>
    <scope>NUCLEOTIDE SEQUENCE [LARGE SCALE GENOMIC DNA]</scope>
    <source>
        <strain evidence="10">CGMCC 4.1467</strain>
    </source>
</reference>
<keyword evidence="6 8" id="KW-0472">Membrane</keyword>
<keyword evidence="10" id="KW-1185">Reference proteome</keyword>
<name>A0ABW2L8Y9_9BACT</name>
<proteinExistence type="inferred from homology"/>
<evidence type="ECO:0000256" key="6">
    <source>
        <dbReference type="ARBA" id="ARBA00023136"/>
    </source>
</evidence>
<protein>
    <submittedName>
        <fullName evidence="9">ExbD/TolR family protein</fullName>
    </submittedName>
</protein>
<evidence type="ECO:0000256" key="5">
    <source>
        <dbReference type="ARBA" id="ARBA00022989"/>
    </source>
</evidence>
<accession>A0ABW2L8Y9</accession>
<evidence type="ECO:0000256" key="1">
    <source>
        <dbReference type="ARBA" id="ARBA00004162"/>
    </source>
</evidence>
<evidence type="ECO:0000256" key="8">
    <source>
        <dbReference type="SAM" id="Phobius"/>
    </source>
</evidence>